<keyword evidence="5" id="KW-1133">Transmembrane helix</keyword>
<dbReference type="GO" id="GO:0008324">
    <property type="term" value="F:monoatomic cation transmembrane transporter activity"/>
    <property type="evidence" value="ECO:0007669"/>
    <property type="project" value="InterPro"/>
</dbReference>
<dbReference type="GO" id="GO:0005886">
    <property type="term" value="C:plasma membrane"/>
    <property type="evidence" value="ECO:0007669"/>
    <property type="project" value="UniProtKB-SubCell"/>
</dbReference>
<evidence type="ECO:0000313" key="7">
    <source>
        <dbReference type="EMBL" id="QTD49943.1"/>
    </source>
</evidence>
<keyword evidence="8" id="KW-1185">Reference proteome</keyword>
<dbReference type="Proteomes" id="UP000663929">
    <property type="component" value="Chromosome"/>
</dbReference>
<evidence type="ECO:0000256" key="5">
    <source>
        <dbReference type="ARBA" id="ARBA00022989"/>
    </source>
</evidence>
<dbReference type="EMBL" id="CP071793">
    <property type="protein sequence ID" value="QTD49943.1"/>
    <property type="molecule type" value="Genomic_DNA"/>
</dbReference>
<dbReference type="PANTHER" id="PTHR34584:SF1">
    <property type="entry name" value="NA(+)_H(+) ANTIPORTER SUBUNIT E1"/>
    <property type="match status" value="1"/>
</dbReference>
<evidence type="ECO:0000256" key="6">
    <source>
        <dbReference type="ARBA" id="ARBA00023136"/>
    </source>
</evidence>
<protein>
    <submittedName>
        <fullName evidence="7">Na+/H+ antiporter subunit E</fullName>
    </submittedName>
</protein>
<keyword evidence="4" id="KW-0812">Transmembrane</keyword>
<proteinExistence type="inferred from homology"/>
<evidence type="ECO:0000256" key="3">
    <source>
        <dbReference type="ARBA" id="ARBA00022475"/>
    </source>
</evidence>
<evidence type="ECO:0000256" key="4">
    <source>
        <dbReference type="ARBA" id="ARBA00022692"/>
    </source>
</evidence>
<dbReference type="AlphaFoldDB" id="A0A8A4TK31"/>
<sequence length="109" mass="12598">MNIAKFTYKFLCFLPYYTGQVIKSNWQVIRDVVTRENYARPAVLKIPISLTHPGEIFMLANLVTMTPGTLCLDISDDRSCLFIHVMFNNDEEIRREIADLEHRIGGLFS</sequence>
<dbReference type="Pfam" id="PF01899">
    <property type="entry name" value="MNHE"/>
    <property type="match status" value="1"/>
</dbReference>
<evidence type="ECO:0000256" key="2">
    <source>
        <dbReference type="ARBA" id="ARBA00006228"/>
    </source>
</evidence>
<name>A0A8A4TK31_SULCO</name>
<organism evidence="7 8">
    <name type="scientific">Sulfidibacter corallicola</name>
    <dbReference type="NCBI Taxonomy" id="2818388"/>
    <lineage>
        <taxon>Bacteria</taxon>
        <taxon>Pseudomonadati</taxon>
        <taxon>Acidobacteriota</taxon>
        <taxon>Holophagae</taxon>
        <taxon>Acanthopleuribacterales</taxon>
        <taxon>Acanthopleuribacteraceae</taxon>
        <taxon>Sulfidibacter</taxon>
    </lineage>
</organism>
<dbReference type="KEGG" id="scor:J3U87_30545"/>
<accession>A0A8A4TK31</accession>
<comment type="similarity">
    <text evidence="2">Belongs to the CPA3 antiporters (TC 2.A.63) subunit E family.</text>
</comment>
<reference evidence="7" key="1">
    <citation type="submission" date="2021-03" db="EMBL/GenBank/DDBJ databases">
        <title>Acanthopleuribacteraceae sp. M133.</title>
        <authorList>
            <person name="Wang G."/>
        </authorList>
    </citation>
    <scope>NUCLEOTIDE SEQUENCE</scope>
    <source>
        <strain evidence="7">M133</strain>
    </source>
</reference>
<dbReference type="PANTHER" id="PTHR34584">
    <property type="entry name" value="NA(+)/H(+) ANTIPORTER SUBUNIT E1"/>
    <property type="match status" value="1"/>
</dbReference>
<gene>
    <name evidence="7" type="ORF">J3U87_30545</name>
</gene>
<evidence type="ECO:0000256" key="1">
    <source>
        <dbReference type="ARBA" id="ARBA00004651"/>
    </source>
</evidence>
<evidence type="ECO:0000313" key="8">
    <source>
        <dbReference type="Proteomes" id="UP000663929"/>
    </source>
</evidence>
<keyword evidence="6" id="KW-0472">Membrane</keyword>
<dbReference type="InterPro" id="IPR002758">
    <property type="entry name" value="Cation_antiport_E"/>
</dbReference>
<comment type="subcellular location">
    <subcellularLocation>
        <location evidence="1">Cell membrane</location>
        <topology evidence="1">Multi-pass membrane protein</topology>
    </subcellularLocation>
</comment>
<dbReference type="RefSeq" id="WP_237379574.1">
    <property type="nucleotide sequence ID" value="NZ_CP071793.1"/>
</dbReference>
<keyword evidence="3" id="KW-1003">Cell membrane</keyword>